<keyword evidence="4" id="KW-0256">Endoplasmic reticulum</keyword>
<dbReference type="PROSITE" id="PS50954">
    <property type="entry name" value="LEM"/>
    <property type="match status" value="1"/>
</dbReference>
<dbReference type="GO" id="GO:0051721">
    <property type="term" value="F:protein phosphatase 2A binding"/>
    <property type="evidence" value="ECO:0007669"/>
    <property type="project" value="TreeGrafter"/>
</dbReference>
<feature type="region of interest" description="Disordered" evidence="8">
    <location>
        <begin position="50"/>
        <end position="96"/>
    </location>
</feature>
<dbReference type="Gene3D" id="1.25.40.20">
    <property type="entry name" value="Ankyrin repeat-containing domain"/>
    <property type="match status" value="1"/>
</dbReference>
<comment type="caution">
    <text evidence="10">The sequence shown here is derived from an EMBL/GenBank/DDBJ whole genome shotgun (WGS) entry which is preliminary data.</text>
</comment>
<feature type="region of interest" description="Disordered" evidence="8">
    <location>
        <begin position="381"/>
        <end position="411"/>
    </location>
</feature>
<dbReference type="Pfam" id="PF24567">
    <property type="entry name" value="ANKLE2_3rd"/>
    <property type="match status" value="1"/>
</dbReference>
<evidence type="ECO:0000256" key="5">
    <source>
        <dbReference type="ARBA" id="ARBA00023043"/>
    </source>
</evidence>
<evidence type="ECO:0000256" key="6">
    <source>
        <dbReference type="ARBA" id="ARBA00023306"/>
    </source>
</evidence>
<dbReference type="Pfam" id="PF13857">
    <property type="entry name" value="Ank_5"/>
    <property type="match status" value="1"/>
</dbReference>
<dbReference type="InterPro" id="IPR011015">
    <property type="entry name" value="LEM/LEM-like_dom_sf"/>
</dbReference>
<dbReference type="GO" id="GO:0031468">
    <property type="term" value="P:nuclear membrane reassembly"/>
    <property type="evidence" value="ECO:0007669"/>
    <property type="project" value="UniProtKB-ARBA"/>
</dbReference>
<evidence type="ECO:0000313" key="11">
    <source>
        <dbReference type="Proteomes" id="UP000230750"/>
    </source>
</evidence>
<keyword evidence="3" id="KW-0132">Cell division</keyword>
<dbReference type="GO" id="GO:0051301">
    <property type="term" value="P:cell division"/>
    <property type="evidence" value="ECO:0007669"/>
    <property type="project" value="UniProtKB-KW"/>
</dbReference>
<keyword evidence="6" id="KW-0131">Cell cycle</keyword>
<dbReference type="PANTHER" id="PTHR12349">
    <property type="entry name" value="ANKYRIN REPEAT AND LEM DOMAIN-CONTAINING PROTEIN 2"/>
    <property type="match status" value="1"/>
</dbReference>
<dbReference type="Pfam" id="PF03020">
    <property type="entry name" value="LEM"/>
    <property type="match status" value="1"/>
</dbReference>
<keyword evidence="11" id="KW-1185">Reference proteome</keyword>
<evidence type="ECO:0000256" key="1">
    <source>
        <dbReference type="ARBA" id="ARBA00004240"/>
    </source>
</evidence>
<evidence type="ECO:0000256" key="8">
    <source>
        <dbReference type="SAM" id="MobiDB-lite"/>
    </source>
</evidence>
<name>A0A2G8K8P3_STIJA</name>
<dbReference type="PROSITE" id="PS50297">
    <property type="entry name" value="ANK_REP_REGION"/>
    <property type="match status" value="1"/>
</dbReference>
<dbReference type="FunFam" id="1.25.40.20:FF:000072">
    <property type="entry name" value="Ankyrin repeat and LEM domain containing 2"/>
    <property type="match status" value="1"/>
</dbReference>
<dbReference type="SUPFAM" id="SSF63451">
    <property type="entry name" value="LEM domain"/>
    <property type="match status" value="1"/>
</dbReference>
<dbReference type="InterPro" id="IPR002110">
    <property type="entry name" value="Ankyrin_rpt"/>
</dbReference>
<dbReference type="SUPFAM" id="SSF48403">
    <property type="entry name" value="Ankyrin repeat"/>
    <property type="match status" value="1"/>
</dbReference>
<comment type="subcellular location">
    <subcellularLocation>
        <location evidence="1">Endoplasmic reticulum</location>
    </subcellularLocation>
</comment>
<organism evidence="10 11">
    <name type="scientific">Stichopus japonicus</name>
    <name type="common">Sea cucumber</name>
    <dbReference type="NCBI Taxonomy" id="307972"/>
    <lineage>
        <taxon>Eukaryota</taxon>
        <taxon>Metazoa</taxon>
        <taxon>Echinodermata</taxon>
        <taxon>Eleutherozoa</taxon>
        <taxon>Echinozoa</taxon>
        <taxon>Holothuroidea</taxon>
        <taxon>Aspidochirotacea</taxon>
        <taxon>Aspidochirotida</taxon>
        <taxon>Stichopodidae</taxon>
        <taxon>Apostichopus</taxon>
    </lineage>
</organism>
<sequence>MDDIQKEVASLDDSSLREQLLAAQIPIGPIVKSTRPIYEKKLIEFISKERGIANENSPTSEQDQAGSPNSKANESKAADKEVLVNSSPQTSTPKRTGSDSYFVVCIPVIECDTTDPEFITPSKAASHMFEDQKEALKLLKKNPGARFKVFRSRKDAESFAGLRENLSTPRSVEIERKEKNATLPKLSQDSPNEFRSPKAQQYVALRKAIISQDKDKFKELVWSNPRYLISTGDTPTILQEGPRYNAVHICAQKNLPEMCSLVLDILQDPEFFQRIYPDEPEQILAKRMTHIVDLYINVRDKGNFETPLHFACKFGNLEMVEFLLSYQICERSCKNRYGETPAEIICNRSNESKQDQIIIKEKIMDLLDPINEEVFIPVFRSEDNTSPPHIGQPWSPASSDSQSGQSFDSLKSPVDVDWSVKAFAGPMSPKEASDLYQRWKGRCTGRNKEDSHIQRSDEEKGLERIGRKLSQSAGVQWKEYWDFLDEFVDLATSEGLQKLENYLTVKYKELQEYTVTERDIMDDVVRDLKNQFDVMDVNEAELNNKPIRLLNDVKPNSGHCAQNLENTFSLQESCDEPTL</sequence>
<evidence type="ECO:0000259" key="9">
    <source>
        <dbReference type="PROSITE" id="PS50954"/>
    </source>
</evidence>
<evidence type="ECO:0000256" key="4">
    <source>
        <dbReference type="ARBA" id="ARBA00022824"/>
    </source>
</evidence>
<dbReference type="EMBL" id="MRZV01000781">
    <property type="protein sequence ID" value="PIK44362.1"/>
    <property type="molecule type" value="Genomic_DNA"/>
</dbReference>
<proteinExistence type="inferred from homology"/>
<dbReference type="InterPro" id="IPR003887">
    <property type="entry name" value="LEM_dom"/>
</dbReference>
<evidence type="ECO:0000256" key="3">
    <source>
        <dbReference type="ARBA" id="ARBA00022618"/>
    </source>
</evidence>
<evidence type="ECO:0000256" key="7">
    <source>
        <dbReference type="PROSITE-ProRule" id="PRU00023"/>
    </source>
</evidence>
<dbReference type="SMART" id="SM00540">
    <property type="entry name" value="LEM"/>
    <property type="match status" value="1"/>
</dbReference>
<gene>
    <name evidence="10" type="ORF">BSL78_18784</name>
</gene>
<evidence type="ECO:0000256" key="2">
    <source>
        <dbReference type="ARBA" id="ARBA00007597"/>
    </source>
</evidence>
<feature type="compositionally biased region" description="Low complexity" evidence="8">
    <location>
        <begin position="395"/>
        <end position="409"/>
    </location>
</feature>
<dbReference type="OrthoDB" id="7446186at2759"/>
<dbReference type="AlphaFoldDB" id="A0A2G8K8P3"/>
<dbReference type="Proteomes" id="UP000230750">
    <property type="component" value="Unassembled WGS sequence"/>
</dbReference>
<dbReference type="PANTHER" id="PTHR12349:SF4">
    <property type="entry name" value="ANKYRIN REPEAT AND LEM DOMAIN-CONTAINING PROTEIN 2"/>
    <property type="match status" value="1"/>
</dbReference>
<feature type="domain" description="LEM" evidence="9">
    <location>
        <begin position="5"/>
        <end position="49"/>
    </location>
</feature>
<dbReference type="InterPro" id="IPR036770">
    <property type="entry name" value="Ankyrin_rpt-contain_sf"/>
</dbReference>
<protein>
    <submittedName>
        <fullName evidence="10">Putative ankyrin repeat and LEM domain-containing protein 2</fullName>
    </submittedName>
</protein>
<evidence type="ECO:0000313" key="10">
    <source>
        <dbReference type="EMBL" id="PIK44362.1"/>
    </source>
</evidence>
<accession>A0A2G8K8P3</accession>
<dbReference type="InterPro" id="IPR056237">
    <property type="entry name" value="ANKLE2_3rd"/>
</dbReference>
<feature type="compositionally biased region" description="Basic and acidic residues" evidence="8">
    <location>
        <begin position="73"/>
        <end position="82"/>
    </location>
</feature>
<feature type="compositionally biased region" description="Polar residues" evidence="8">
    <location>
        <begin position="84"/>
        <end position="96"/>
    </location>
</feature>
<dbReference type="GO" id="GO:0005783">
    <property type="term" value="C:endoplasmic reticulum"/>
    <property type="evidence" value="ECO:0007669"/>
    <property type="project" value="UniProtKB-SubCell"/>
</dbReference>
<dbReference type="CDD" id="cd12934">
    <property type="entry name" value="LEM"/>
    <property type="match status" value="1"/>
</dbReference>
<dbReference type="PROSITE" id="PS50088">
    <property type="entry name" value="ANK_REPEAT"/>
    <property type="match status" value="1"/>
</dbReference>
<reference evidence="10 11" key="1">
    <citation type="journal article" date="2017" name="PLoS Biol.">
        <title>The sea cucumber genome provides insights into morphological evolution and visceral regeneration.</title>
        <authorList>
            <person name="Zhang X."/>
            <person name="Sun L."/>
            <person name="Yuan J."/>
            <person name="Sun Y."/>
            <person name="Gao Y."/>
            <person name="Zhang L."/>
            <person name="Li S."/>
            <person name="Dai H."/>
            <person name="Hamel J.F."/>
            <person name="Liu C."/>
            <person name="Yu Y."/>
            <person name="Liu S."/>
            <person name="Lin W."/>
            <person name="Guo K."/>
            <person name="Jin S."/>
            <person name="Xu P."/>
            <person name="Storey K.B."/>
            <person name="Huan P."/>
            <person name="Zhang T."/>
            <person name="Zhou Y."/>
            <person name="Zhang J."/>
            <person name="Lin C."/>
            <person name="Li X."/>
            <person name="Xing L."/>
            <person name="Huo D."/>
            <person name="Sun M."/>
            <person name="Wang L."/>
            <person name="Mercier A."/>
            <person name="Li F."/>
            <person name="Yang H."/>
            <person name="Xiang J."/>
        </authorList>
    </citation>
    <scope>NUCLEOTIDE SEQUENCE [LARGE SCALE GENOMIC DNA]</scope>
    <source>
        <strain evidence="10">Shaxun</strain>
        <tissue evidence="10">Muscle</tissue>
    </source>
</reference>
<dbReference type="SMART" id="SM00248">
    <property type="entry name" value="ANK"/>
    <property type="match status" value="2"/>
</dbReference>
<comment type="similarity">
    <text evidence="2">Belongs to the ANKLE2 family.</text>
</comment>
<dbReference type="GO" id="GO:0007399">
    <property type="term" value="P:nervous system development"/>
    <property type="evidence" value="ECO:0007669"/>
    <property type="project" value="UniProtKB-ARBA"/>
</dbReference>
<keyword evidence="5 7" id="KW-0040">ANK repeat</keyword>
<dbReference type="STRING" id="307972.A0A2G8K8P3"/>
<feature type="repeat" description="ANK" evidence="7">
    <location>
        <begin position="303"/>
        <end position="325"/>
    </location>
</feature>
<dbReference type="Gene3D" id="1.10.720.40">
    <property type="match status" value="1"/>
</dbReference>
<feature type="compositionally biased region" description="Polar residues" evidence="8">
    <location>
        <begin position="54"/>
        <end position="72"/>
    </location>
</feature>